<gene>
    <name evidence="2" type="ORF">BJ878DRAFT_517199</name>
</gene>
<dbReference type="OrthoDB" id="425534at2759"/>
<accession>A0A9P8CCL3</accession>
<dbReference type="Pfam" id="PF08386">
    <property type="entry name" value="Abhydrolase_4"/>
    <property type="match status" value="1"/>
</dbReference>
<dbReference type="InterPro" id="IPR013595">
    <property type="entry name" value="Pept_S33_TAP-like_C"/>
</dbReference>
<feature type="domain" description="Peptidase S33 tripeptidyl aminopeptidase-like C-terminal" evidence="1">
    <location>
        <begin position="34"/>
        <end position="74"/>
    </location>
</feature>
<protein>
    <recommendedName>
        <fullName evidence="1">Peptidase S33 tripeptidyl aminopeptidase-like C-terminal domain-containing protein</fullName>
    </recommendedName>
</protein>
<reference evidence="2" key="1">
    <citation type="journal article" date="2021" name="IMA Fungus">
        <title>Genomic characterization of three marine fungi, including Emericellopsis atlantica sp. nov. with signatures of a generalist lifestyle and marine biomass degradation.</title>
        <authorList>
            <person name="Hagestad O.C."/>
            <person name="Hou L."/>
            <person name="Andersen J.H."/>
            <person name="Hansen E.H."/>
            <person name="Altermark B."/>
            <person name="Li C."/>
            <person name="Kuhnert E."/>
            <person name="Cox R.J."/>
            <person name="Crous P.W."/>
            <person name="Spatafora J.W."/>
            <person name="Lail K."/>
            <person name="Amirebrahimi M."/>
            <person name="Lipzen A."/>
            <person name="Pangilinan J."/>
            <person name="Andreopoulos W."/>
            <person name="Hayes R.D."/>
            <person name="Ng V."/>
            <person name="Grigoriev I.V."/>
            <person name="Jackson S.A."/>
            <person name="Sutton T.D.S."/>
            <person name="Dobson A.D.W."/>
            <person name="Rama T."/>
        </authorList>
    </citation>
    <scope>NUCLEOTIDE SEQUENCE</scope>
    <source>
        <strain evidence="2">TRa3180A</strain>
    </source>
</reference>
<comment type="caution">
    <text evidence="2">The sequence shown here is derived from an EMBL/GenBank/DDBJ whole genome shotgun (WGS) entry which is preliminary data.</text>
</comment>
<evidence type="ECO:0000313" key="3">
    <source>
        <dbReference type="Proteomes" id="UP000887226"/>
    </source>
</evidence>
<proteinExistence type="predicted"/>
<name>A0A9P8CCL3_9HELO</name>
<dbReference type="AlphaFoldDB" id="A0A9P8CCL3"/>
<sequence length="76" mass="8295">MGLARSWEQATAFLSNHLRNGRSLLKNNGNFKVETKNPMMVIGNTWDAHTPLISAHNVSSGLEGSVMRQVDGWGAS</sequence>
<organism evidence="2 3">
    <name type="scientific">Calycina marina</name>
    <dbReference type="NCBI Taxonomy" id="1763456"/>
    <lineage>
        <taxon>Eukaryota</taxon>
        <taxon>Fungi</taxon>
        <taxon>Dikarya</taxon>
        <taxon>Ascomycota</taxon>
        <taxon>Pezizomycotina</taxon>
        <taxon>Leotiomycetes</taxon>
        <taxon>Helotiales</taxon>
        <taxon>Pezizellaceae</taxon>
        <taxon>Calycina</taxon>
    </lineage>
</organism>
<evidence type="ECO:0000313" key="2">
    <source>
        <dbReference type="EMBL" id="KAG9242113.1"/>
    </source>
</evidence>
<evidence type="ECO:0000259" key="1">
    <source>
        <dbReference type="Pfam" id="PF08386"/>
    </source>
</evidence>
<keyword evidence="3" id="KW-1185">Reference proteome</keyword>
<dbReference type="EMBL" id="MU254112">
    <property type="protein sequence ID" value="KAG9242113.1"/>
    <property type="molecule type" value="Genomic_DNA"/>
</dbReference>
<dbReference type="Proteomes" id="UP000887226">
    <property type="component" value="Unassembled WGS sequence"/>
</dbReference>